<evidence type="ECO:0000313" key="7">
    <source>
        <dbReference type="Proteomes" id="UP000799302"/>
    </source>
</evidence>
<dbReference type="InterPro" id="IPR034704">
    <property type="entry name" value="Ribosomal_bL28/bL31-like_sf"/>
</dbReference>
<protein>
    <recommendedName>
        <fullName evidence="4">Large ribosomal subunit protein bL28m</fullName>
    </recommendedName>
</protein>
<evidence type="ECO:0000256" key="4">
    <source>
        <dbReference type="ARBA" id="ARBA00035269"/>
    </source>
</evidence>
<evidence type="ECO:0000313" key="6">
    <source>
        <dbReference type="EMBL" id="KAF2666821.1"/>
    </source>
</evidence>
<comment type="function">
    <text evidence="5">Component of the mitochondrial ribosome (mitoribosome), a dedicated translation machinery responsible for the synthesis of mitochondrial genome-encoded proteins, including at least some of the essential transmembrane subunits of the mitochondrial respiratory chain. The mitoribosomes are attached to the mitochondrial inner membrane and translation products are cotranslationally integrated into the membrane.</text>
</comment>
<dbReference type="InterPro" id="IPR026569">
    <property type="entry name" value="Ribosomal_bL28"/>
</dbReference>
<accession>A0A6A6U5G5</accession>
<dbReference type="PANTHER" id="PTHR13528">
    <property type="entry name" value="39S RIBOSOMAL PROTEIN L28, MITOCHONDRIAL"/>
    <property type="match status" value="1"/>
</dbReference>
<evidence type="ECO:0000256" key="5">
    <source>
        <dbReference type="ARBA" id="ARBA00037226"/>
    </source>
</evidence>
<sequence length="177" mass="20156">MSQLLTSFSTRSLCAASKPQPPALQHRIQRTIKPTSIRHFTSSSAVYARINSKRKLAQVHATIPPYPHGAARLYKQSNFGLYGGTRIRFGNQVTKGRWVKKSRRTWKPNVVRAGLYSEGLDEKLKLKVATKVMRAIDKFGGVDEYVLGNKSGRIKKLGMKGWELRWRLLNQPHVRDK</sequence>
<dbReference type="Gene3D" id="2.30.170.40">
    <property type="entry name" value="Ribosomal protein L28/L24"/>
    <property type="match status" value="1"/>
</dbReference>
<dbReference type="Proteomes" id="UP000799302">
    <property type="component" value="Unassembled WGS sequence"/>
</dbReference>
<dbReference type="SUPFAM" id="SSF143800">
    <property type="entry name" value="L28p-like"/>
    <property type="match status" value="1"/>
</dbReference>
<feature type="non-terminal residue" evidence="6">
    <location>
        <position position="177"/>
    </location>
</feature>
<dbReference type="FunFam" id="2.30.170.40:FF:000003">
    <property type="entry name" value="54S ribosomal protein L24"/>
    <property type="match status" value="1"/>
</dbReference>
<name>A0A6A6U5G5_9PEZI</name>
<dbReference type="AlphaFoldDB" id="A0A6A6U5G5"/>
<keyword evidence="7" id="KW-1185">Reference proteome</keyword>
<gene>
    <name evidence="6" type="ORF">BT63DRAFT_376241</name>
</gene>
<keyword evidence="2 6" id="KW-0689">Ribosomal protein</keyword>
<dbReference type="OrthoDB" id="361870at2759"/>
<evidence type="ECO:0000256" key="3">
    <source>
        <dbReference type="ARBA" id="ARBA00023274"/>
    </source>
</evidence>
<keyword evidence="3" id="KW-0687">Ribonucleoprotein</keyword>
<dbReference type="Pfam" id="PF00830">
    <property type="entry name" value="Ribosomal_L28"/>
    <property type="match status" value="1"/>
</dbReference>
<organism evidence="6 7">
    <name type="scientific">Microthyrium microscopicum</name>
    <dbReference type="NCBI Taxonomy" id="703497"/>
    <lineage>
        <taxon>Eukaryota</taxon>
        <taxon>Fungi</taxon>
        <taxon>Dikarya</taxon>
        <taxon>Ascomycota</taxon>
        <taxon>Pezizomycotina</taxon>
        <taxon>Dothideomycetes</taxon>
        <taxon>Dothideomycetes incertae sedis</taxon>
        <taxon>Microthyriales</taxon>
        <taxon>Microthyriaceae</taxon>
        <taxon>Microthyrium</taxon>
    </lineage>
</organism>
<comment type="similarity">
    <text evidence="1">Belongs to the bacterial ribosomal protein bL28 family.</text>
</comment>
<dbReference type="PANTHER" id="PTHR13528:SF2">
    <property type="entry name" value="LARGE RIBOSOMAL SUBUNIT PROTEIN BL28M"/>
    <property type="match status" value="1"/>
</dbReference>
<evidence type="ECO:0000256" key="2">
    <source>
        <dbReference type="ARBA" id="ARBA00022980"/>
    </source>
</evidence>
<evidence type="ECO:0000256" key="1">
    <source>
        <dbReference type="ARBA" id="ARBA00008760"/>
    </source>
</evidence>
<dbReference type="EMBL" id="MU004238">
    <property type="protein sequence ID" value="KAF2666821.1"/>
    <property type="molecule type" value="Genomic_DNA"/>
</dbReference>
<proteinExistence type="inferred from homology"/>
<dbReference type="GO" id="GO:0005762">
    <property type="term" value="C:mitochondrial large ribosomal subunit"/>
    <property type="evidence" value="ECO:0007669"/>
    <property type="project" value="TreeGrafter"/>
</dbReference>
<dbReference type="GO" id="GO:0003735">
    <property type="term" value="F:structural constituent of ribosome"/>
    <property type="evidence" value="ECO:0007669"/>
    <property type="project" value="InterPro"/>
</dbReference>
<dbReference type="InterPro" id="IPR037147">
    <property type="entry name" value="Ribosomal_bL28_sf"/>
</dbReference>
<reference evidence="6" key="1">
    <citation type="journal article" date="2020" name="Stud. Mycol.">
        <title>101 Dothideomycetes genomes: a test case for predicting lifestyles and emergence of pathogens.</title>
        <authorList>
            <person name="Haridas S."/>
            <person name="Albert R."/>
            <person name="Binder M."/>
            <person name="Bloem J."/>
            <person name="Labutti K."/>
            <person name="Salamov A."/>
            <person name="Andreopoulos B."/>
            <person name="Baker S."/>
            <person name="Barry K."/>
            <person name="Bills G."/>
            <person name="Bluhm B."/>
            <person name="Cannon C."/>
            <person name="Castanera R."/>
            <person name="Culley D."/>
            <person name="Daum C."/>
            <person name="Ezra D."/>
            <person name="Gonzalez J."/>
            <person name="Henrissat B."/>
            <person name="Kuo A."/>
            <person name="Liang C."/>
            <person name="Lipzen A."/>
            <person name="Lutzoni F."/>
            <person name="Magnuson J."/>
            <person name="Mondo S."/>
            <person name="Nolan M."/>
            <person name="Ohm R."/>
            <person name="Pangilinan J."/>
            <person name="Park H.-J."/>
            <person name="Ramirez L."/>
            <person name="Alfaro M."/>
            <person name="Sun H."/>
            <person name="Tritt A."/>
            <person name="Yoshinaga Y."/>
            <person name="Zwiers L.-H."/>
            <person name="Turgeon B."/>
            <person name="Goodwin S."/>
            <person name="Spatafora J."/>
            <person name="Crous P."/>
            <person name="Grigoriev I."/>
        </authorList>
    </citation>
    <scope>NUCLEOTIDE SEQUENCE</scope>
    <source>
        <strain evidence="6">CBS 115976</strain>
    </source>
</reference>